<evidence type="ECO:0000313" key="1">
    <source>
        <dbReference type="EMBL" id="ULP45584.1"/>
    </source>
</evidence>
<gene>
    <name evidence="1" type="ORF">MJO58_28265</name>
</gene>
<dbReference type="RefSeq" id="WP_239723513.1">
    <property type="nucleotide sequence ID" value="NZ_CP092424.2"/>
</dbReference>
<name>A0ABY3V7L0_MYCLN</name>
<dbReference type="Proteomes" id="UP001055171">
    <property type="component" value="Plasmid unnamed1"/>
</dbReference>
<accession>A0ABY3V7L0</accession>
<reference evidence="1" key="1">
    <citation type="submission" date="2022-08" db="EMBL/GenBank/DDBJ databases">
        <title>Complete genome sequence of 14 non-tuberculosis mycobacteria type-strains.</title>
        <authorList>
            <person name="Igarashi Y."/>
            <person name="Osugi A."/>
            <person name="Mitarai S."/>
        </authorList>
    </citation>
    <scope>NUCLEOTIDE SEQUENCE</scope>
    <source>
        <strain evidence="1">ATCC 51985</strain>
    </source>
</reference>
<evidence type="ECO:0000313" key="2">
    <source>
        <dbReference type="Proteomes" id="UP001055171"/>
    </source>
</evidence>
<protein>
    <submittedName>
        <fullName evidence="1">Uncharacterized protein</fullName>
    </submittedName>
</protein>
<keyword evidence="2" id="KW-1185">Reference proteome</keyword>
<dbReference type="EMBL" id="CP092424">
    <property type="protein sequence ID" value="ULP45584.1"/>
    <property type="molecule type" value="Genomic_DNA"/>
</dbReference>
<keyword evidence="1" id="KW-0614">Plasmid</keyword>
<sequence length="54" mass="5384">MAAALFALGGGEVHGLANLQGPALPFRRLALVAVDHFVQTRAGLLESVGVSGAG</sequence>
<geneLocation type="plasmid" evidence="1 2">
    <name>unnamed1</name>
</geneLocation>
<proteinExistence type="predicted"/>
<organism evidence="1 2">
    <name type="scientific">Mycobacterium lentiflavum</name>
    <dbReference type="NCBI Taxonomy" id="141349"/>
    <lineage>
        <taxon>Bacteria</taxon>
        <taxon>Bacillati</taxon>
        <taxon>Actinomycetota</taxon>
        <taxon>Actinomycetes</taxon>
        <taxon>Mycobacteriales</taxon>
        <taxon>Mycobacteriaceae</taxon>
        <taxon>Mycobacterium</taxon>
        <taxon>Mycobacterium simiae complex</taxon>
    </lineage>
</organism>